<dbReference type="AlphaFoldDB" id="A0A563TYC0"/>
<sequence>MSRPQGSFSRPSMGAAPNRGSFGGTRPQMGGAVQGRSSYGFSNRGNYAGRPSMGVNSRGSYSRGYYGGRYGYGYGRPYGYGYRSNYYGPRYFGYGFYNYRGYYNSYYLPRIGFSIGVLPFGYYPFWWNNYQYYYADGLYYQYNDNQYTVVEPPVGAEVKSLPSKAEPITINGEQFYESNGVYYRAVTKDDGTVTYEVAGKDGQLETSNGGGDQGDYQAYQVGDIITSLPEDSRKIKVNGEKLWVSPDGTYFQEQRDENNKKVYKVVGLSTEEDQGDDNQQ</sequence>
<dbReference type="Proteomes" id="UP000318010">
    <property type="component" value="Unassembled WGS sequence"/>
</dbReference>
<protein>
    <submittedName>
        <fullName evidence="2">Uncharacterized protein</fullName>
    </submittedName>
</protein>
<dbReference type="OrthoDB" id="660033at2"/>
<proteinExistence type="predicted"/>
<gene>
    <name evidence="2" type="ORF">FPZ42_17535</name>
</gene>
<comment type="caution">
    <text evidence="2">The sequence shown here is derived from an EMBL/GenBank/DDBJ whole genome shotgun (WGS) entry which is preliminary data.</text>
</comment>
<accession>A0A563TYC0</accession>
<dbReference type="InterPro" id="IPR045398">
    <property type="entry name" value="DUF6515"/>
</dbReference>
<reference evidence="2 3" key="1">
    <citation type="submission" date="2019-07" db="EMBL/GenBank/DDBJ databases">
        <authorList>
            <person name="Kim J."/>
        </authorList>
    </citation>
    <scope>NUCLEOTIDE SEQUENCE [LARGE SCALE GENOMIC DNA]</scope>
    <source>
        <strain evidence="2 3">MJ1a</strain>
    </source>
</reference>
<evidence type="ECO:0000313" key="2">
    <source>
        <dbReference type="EMBL" id="TWR24354.1"/>
    </source>
</evidence>
<feature type="region of interest" description="Disordered" evidence="1">
    <location>
        <begin position="1"/>
        <end position="36"/>
    </location>
</feature>
<dbReference type="EMBL" id="VOEI01000007">
    <property type="protein sequence ID" value="TWR24354.1"/>
    <property type="molecule type" value="Genomic_DNA"/>
</dbReference>
<evidence type="ECO:0000256" key="1">
    <source>
        <dbReference type="SAM" id="MobiDB-lite"/>
    </source>
</evidence>
<evidence type="ECO:0000313" key="3">
    <source>
        <dbReference type="Proteomes" id="UP000318010"/>
    </source>
</evidence>
<feature type="compositionally biased region" description="Polar residues" evidence="1">
    <location>
        <begin position="1"/>
        <end position="10"/>
    </location>
</feature>
<keyword evidence="3" id="KW-1185">Reference proteome</keyword>
<organism evidence="2 3">
    <name type="scientific">Mucilaginibacter achroorhodeus</name>
    <dbReference type="NCBI Taxonomy" id="2599294"/>
    <lineage>
        <taxon>Bacteria</taxon>
        <taxon>Pseudomonadati</taxon>
        <taxon>Bacteroidota</taxon>
        <taxon>Sphingobacteriia</taxon>
        <taxon>Sphingobacteriales</taxon>
        <taxon>Sphingobacteriaceae</taxon>
        <taxon>Mucilaginibacter</taxon>
    </lineage>
</organism>
<dbReference type="Pfam" id="PF20125">
    <property type="entry name" value="DUF6515"/>
    <property type="match status" value="1"/>
</dbReference>
<name>A0A563TYC0_9SPHI</name>